<dbReference type="PANTHER" id="PTHR35458:SF2">
    <property type="entry name" value="SLR0755 PROTEIN"/>
    <property type="match status" value="1"/>
</dbReference>
<reference evidence="2 3" key="1">
    <citation type="journal article" date="2018" name="Appl. Microbiol. Biotechnol.">
        <title>Co-cultivation of the strictly anaerobic methanogen Methanosarcina barkeri with aerobic methanotrophs in an oxygen-limited membrane bioreactor.</title>
        <authorList>
            <person name="In 't Zandt M.H."/>
            <person name="van den Bosch T.J.M."/>
            <person name="Rijkers R."/>
            <person name="van Kessel M.A.H.J."/>
            <person name="Jetten M.S.M."/>
            <person name="Welte C.U."/>
        </authorList>
    </citation>
    <scope>NUCLEOTIDE SEQUENCE [LARGE SCALE GENOMIC DNA]</scope>
    <source>
        <strain evidence="2 3">DSM 17706</strain>
    </source>
</reference>
<dbReference type="PANTHER" id="PTHR35458">
    <property type="entry name" value="SLR0755 PROTEIN"/>
    <property type="match status" value="1"/>
</dbReference>
<dbReference type="Proteomes" id="UP000245137">
    <property type="component" value="Unassembled WGS sequence"/>
</dbReference>
<feature type="domain" description="NYN" evidence="1">
    <location>
        <begin position="6"/>
        <end position="163"/>
    </location>
</feature>
<gene>
    <name evidence="2" type="ORF">C5689_08790</name>
</gene>
<evidence type="ECO:0000259" key="1">
    <source>
        <dbReference type="Pfam" id="PF01936"/>
    </source>
</evidence>
<dbReference type="EMBL" id="PUIV01000010">
    <property type="protein sequence ID" value="PWB94272.1"/>
    <property type="molecule type" value="Genomic_DNA"/>
</dbReference>
<organism evidence="2 3">
    <name type="scientific">Methylosinus sporium</name>
    <dbReference type="NCBI Taxonomy" id="428"/>
    <lineage>
        <taxon>Bacteria</taxon>
        <taxon>Pseudomonadati</taxon>
        <taxon>Pseudomonadota</taxon>
        <taxon>Alphaproteobacteria</taxon>
        <taxon>Hyphomicrobiales</taxon>
        <taxon>Methylocystaceae</taxon>
        <taxon>Methylosinus</taxon>
    </lineage>
</organism>
<comment type="caution">
    <text evidence="2">The sequence shown here is derived from an EMBL/GenBank/DDBJ whole genome shotgun (WGS) entry which is preliminary data.</text>
</comment>
<dbReference type="RefSeq" id="WP_108916971.1">
    <property type="nucleotide sequence ID" value="NZ_BGJY01000012.1"/>
</dbReference>
<dbReference type="CDD" id="cd10911">
    <property type="entry name" value="PIN_LabA"/>
    <property type="match status" value="1"/>
</dbReference>
<sequence length="187" mass="20345">MRSCDRSAIFIDGANLHFAVGCLGIDLDYARLLRLLRGGSPAAKVFYYAASTEAQSDGSASRLTDWLAYNGYVVVAKPVAQSVDVFGRRRNIGSIDVDLAVAALAMAEHVEAMTLVSGNGAFRPLIEAVQRKGVRVSVASTIRTRPPIIAEDLRRQADEFIDLADLADEIRRAPFETVGRRSPPRPE</sequence>
<dbReference type="Pfam" id="PF01936">
    <property type="entry name" value="NYN"/>
    <property type="match status" value="1"/>
</dbReference>
<accession>A0A2U1SRN6</accession>
<keyword evidence="3" id="KW-1185">Reference proteome</keyword>
<name>A0A2U1SRN6_METSR</name>
<dbReference type="Gene3D" id="3.40.50.1010">
    <property type="entry name" value="5'-nuclease"/>
    <property type="match status" value="1"/>
</dbReference>
<dbReference type="InterPro" id="IPR021139">
    <property type="entry name" value="NYN"/>
</dbReference>
<proteinExistence type="predicted"/>
<evidence type="ECO:0000313" key="2">
    <source>
        <dbReference type="EMBL" id="PWB94272.1"/>
    </source>
</evidence>
<dbReference type="AlphaFoldDB" id="A0A2U1SRN6"/>
<dbReference type="GO" id="GO:0004540">
    <property type="term" value="F:RNA nuclease activity"/>
    <property type="evidence" value="ECO:0007669"/>
    <property type="project" value="InterPro"/>
</dbReference>
<evidence type="ECO:0000313" key="3">
    <source>
        <dbReference type="Proteomes" id="UP000245137"/>
    </source>
</evidence>
<dbReference type="OrthoDB" id="8454766at2"/>
<protein>
    <submittedName>
        <fullName evidence="2">NYN domain-containing protein</fullName>
    </submittedName>
</protein>
<dbReference type="InterPro" id="IPR047140">
    <property type="entry name" value="LabA"/>
</dbReference>